<protein>
    <submittedName>
        <fullName evidence="2">Phosphoadenosine phosphosulfate reductase family protein</fullName>
    </submittedName>
</protein>
<evidence type="ECO:0000313" key="3">
    <source>
        <dbReference type="Proteomes" id="UP001196316"/>
    </source>
</evidence>
<dbReference type="Pfam" id="PF01507">
    <property type="entry name" value="PAPS_reduct"/>
    <property type="match status" value="1"/>
</dbReference>
<comment type="caution">
    <text evidence="2">The sequence shown here is derived from an EMBL/GenBank/DDBJ whole genome shotgun (WGS) entry which is preliminary data.</text>
</comment>
<dbReference type="InterPro" id="IPR050128">
    <property type="entry name" value="Sulfate_adenylyltrnsfr_sub2"/>
</dbReference>
<gene>
    <name evidence="2" type="ORF">KSW80_09610</name>
</gene>
<dbReference type="RefSeq" id="WP_217326674.1">
    <property type="nucleotide sequence ID" value="NZ_JAHOEK010000023.1"/>
</dbReference>
<dbReference type="EMBL" id="JAHOEP010000024">
    <property type="protein sequence ID" value="MBV3408650.1"/>
    <property type="molecule type" value="Genomic_DNA"/>
</dbReference>
<evidence type="ECO:0000259" key="1">
    <source>
        <dbReference type="Pfam" id="PF01507"/>
    </source>
</evidence>
<dbReference type="PANTHER" id="PTHR43196">
    <property type="entry name" value="SULFATE ADENYLYLTRANSFERASE SUBUNIT 2"/>
    <property type="match status" value="1"/>
</dbReference>
<proteinExistence type="predicted"/>
<dbReference type="AlphaFoldDB" id="A0AAW4NC83"/>
<feature type="domain" description="Phosphoadenosine phosphosulphate reductase" evidence="1">
    <location>
        <begin position="8"/>
        <end position="173"/>
    </location>
</feature>
<reference evidence="2" key="1">
    <citation type="submission" date="2021-06" db="EMBL/GenBank/DDBJ databases">
        <title>Collection of gut derived symbiotic bacterial strains cultured from healthy donors.</title>
        <authorList>
            <person name="Lin H."/>
            <person name="Littmann E."/>
            <person name="Pamer E.G."/>
        </authorList>
    </citation>
    <scope>NUCLEOTIDE SEQUENCE</scope>
    <source>
        <strain evidence="2">MSK.21.60</strain>
    </source>
</reference>
<accession>A0AAW4NC83</accession>
<evidence type="ECO:0000313" key="2">
    <source>
        <dbReference type="EMBL" id="MBV3408650.1"/>
    </source>
</evidence>
<dbReference type="GO" id="GO:0003824">
    <property type="term" value="F:catalytic activity"/>
    <property type="evidence" value="ECO:0007669"/>
    <property type="project" value="InterPro"/>
</dbReference>
<dbReference type="InterPro" id="IPR002500">
    <property type="entry name" value="PAPS_reduct_dom"/>
</dbReference>
<organism evidence="2 3">
    <name type="scientific">Segatella copri</name>
    <dbReference type="NCBI Taxonomy" id="165179"/>
    <lineage>
        <taxon>Bacteria</taxon>
        <taxon>Pseudomonadati</taxon>
        <taxon>Bacteroidota</taxon>
        <taxon>Bacteroidia</taxon>
        <taxon>Bacteroidales</taxon>
        <taxon>Prevotellaceae</taxon>
        <taxon>Segatella</taxon>
    </lineage>
</organism>
<dbReference type="PANTHER" id="PTHR43196:SF2">
    <property type="entry name" value="PHOSPHOADENOSINE PHOSPHOSULFATE REDUCTASE"/>
    <property type="match status" value="1"/>
</dbReference>
<name>A0AAW4NC83_9BACT</name>
<dbReference type="Proteomes" id="UP001196316">
    <property type="component" value="Unassembled WGS sequence"/>
</dbReference>
<sequence>MGGQPIEVAYSGGKDSDVILELVRMSGVEYRAIYKCTTIDPPGTIKHCEENGVEIMRPKESFFKMMRDKGIPNRYYRFCCSTLKEYPVLYNVVIGVRTAESRKRAERYKEPVVCRVFNKTKDIREQQILPILDWSDAEELEFIKERGIKLHPLYYREDGTIDISRRLGCMCCPLMSKRRRIESFMQHPKMLRQYVRNAQMYLDSHPGCKTSQVFKNVYEWVCREIFFESNTKWNESKNGFFEDEEGFHKRFLEDYFHIKLD</sequence>